<evidence type="ECO:0000313" key="12">
    <source>
        <dbReference type="Proteomes" id="UP001617669"/>
    </source>
</evidence>
<comment type="caution">
    <text evidence="11">The sequence shown here is derived from an EMBL/GenBank/DDBJ whole genome shotgun (WGS) entry which is preliminary data.</text>
</comment>
<comment type="pathway">
    <text evidence="1 7 8">Cofactor biosynthesis; NAD(+) biosynthesis; NAD(+) from deamido-NAD(+) (L-Gln route): step 1/1.</text>
</comment>
<dbReference type="InterPro" id="IPR014729">
    <property type="entry name" value="Rossmann-like_a/b/a_fold"/>
</dbReference>
<dbReference type="PANTHER" id="PTHR23090">
    <property type="entry name" value="NH 3 /GLUTAMINE-DEPENDENT NAD + SYNTHETASE"/>
    <property type="match status" value="1"/>
</dbReference>
<evidence type="ECO:0000256" key="2">
    <source>
        <dbReference type="ARBA" id="ARBA00007145"/>
    </source>
</evidence>
<proteinExistence type="inferred from homology"/>
<dbReference type="NCBIfam" id="TIGR00552">
    <property type="entry name" value="nadE"/>
    <property type="match status" value="1"/>
</dbReference>
<dbReference type="CDD" id="cd07570">
    <property type="entry name" value="GAT_Gln-NAD-synth"/>
    <property type="match status" value="1"/>
</dbReference>
<dbReference type="SUPFAM" id="SSF56317">
    <property type="entry name" value="Carbon-nitrogen hydrolase"/>
    <property type="match status" value="1"/>
</dbReference>
<dbReference type="CDD" id="cd00553">
    <property type="entry name" value="NAD_synthase"/>
    <property type="match status" value="1"/>
</dbReference>
<dbReference type="HAMAP" id="MF_02090">
    <property type="entry name" value="NadE_glutamine_dep"/>
    <property type="match status" value="1"/>
</dbReference>
<feature type="active site" description="Nucleophile; for glutaminase activity" evidence="7">
    <location>
        <position position="145"/>
    </location>
</feature>
<dbReference type="Pfam" id="PF00795">
    <property type="entry name" value="CN_hydrolase"/>
    <property type="match status" value="1"/>
</dbReference>
<dbReference type="GO" id="GO:0003952">
    <property type="term" value="F:NAD+ synthase (glutamine-hydrolyzing) activity"/>
    <property type="evidence" value="ECO:0007669"/>
    <property type="project" value="UniProtKB-EC"/>
</dbReference>
<dbReference type="InterPro" id="IPR022310">
    <property type="entry name" value="NAD/GMP_synthase"/>
</dbReference>
<dbReference type="InterPro" id="IPR003694">
    <property type="entry name" value="NAD_synthase"/>
</dbReference>
<evidence type="ECO:0000256" key="8">
    <source>
        <dbReference type="PIRNR" id="PIRNR006630"/>
    </source>
</evidence>
<evidence type="ECO:0000256" key="9">
    <source>
        <dbReference type="RuleBase" id="RU003811"/>
    </source>
</evidence>
<feature type="binding site" evidence="7">
    <location>
        <position position="394"/>
    </location>
    <ligand>
        <name>deamido-NAD(+)</name>
        <dbReference type="ChEBI" id="CHEBI:58437"/>
        <note>ligand shared between two neighboring subunits</note>
    </ligand>
</feature>
<dbReference type="EMBL" id="JBIWXY010000001">
    <property type="protein sequence ID" value="MFJ5445625.1"/>
    <property type="molecule type" value="Genomic_DNA"/>
</dbReference>
<dbReference type="PANTHER" id="PTHR23090:SF9">
    <property type="entry name" value="GLUTAMINE-DEPENDENT NAD(+) SYNTHETASE"/>
    <property type="match status" value="1"/>
</dbReference>
<feature type="domain" description="CN hydrolase" evidence="10">
    <location>
        <begin position="1"/>
        <end position="241"/>
    </location>
</feature>
<evidence type="ECO:0000259" key="10">
    <source>
        <dbReference type="PROSITE" id="PS50263"/>
    </source>
</evidence>
<protein>
    <recommendedName>
        <fullName evidence="7 8">Glutamine-dependent NAD(+) synthetase</fullName>
        <ecNumber evidence="7 8">6.3.5.1</ecNumber>
    </recommendedName>
    <alternativeName>
        <fullName evidence="7 8">NAD(+) synthase [glutamine-hydrolyzing]</fullName>
    </alternativeName>
</protein>
<feature type="binding site" evidence="7">
    <location>
        <position position="504"/>
    </location>
    <ligand>
        <name>deamido-NAD(+)</name>
        <dbReference type="ChEBI" id="CHEBI:58437"/>
        <note>ligand shared between two neighboring subunits</note>
    </ligand>
</feature>
<feature type="binding site" evidence="7">
    <location>
        <position position="389"/>
    </location>
    <ligand>
        <name>ATP</name>
        <dbReference type="ChEBI" id="CHEBI:30616"/>
    </ligand>
</feature>
<feature type="active site" description="For glutaminase activity" evidence="7">
    <location>
        <position position="109"/>
    </location>
</feature>
<evidence type="ECO:0000313" key="11">
    <source>
        <dbReference type="EMBL" id="MFJ5445625.1"/>
    </source>
</evidence>
<evidence type="ECO:0000256" key="6">
    <source>
        <dbReference type="ARBA" id="ARBA00023027"/>
    </source>
</evidence>
<accession>A0ABW8GNW9</accession>
<dbReference type="Pfam" id="PF02540">
    <property type="entry name" value="NAD_synthase"/>
    <property type="match status" value="1"/>
</dbReference>
<dbReference type="SUPFAM" id="SSF52402">
    <property type="entry name" value="Adenine nucleotide alpha hydrolases-like"/>
    <property type="match status" value="1"/>
</dbReference>
<evidence type="ECO:0000256" key="4">
    <source>
        <dbReference type="ARBA" id="ARBA00022741"/>
    </source>
</evidence>
<sequence length="537" mass="58922">MKIAIAQINATAGDLKGNAAKIIEQAQQAQAAGATLLLCPELALSGYSPEDLLLRDDFNLACDRALYALARELPGELTVIVGHPRKYLGNRYNAASVLQAGQVRQTYHKELLPNDSVFDEVRYFSEGNQPLVINHQGCKLGIVICADVWAPEPARRARDAGAEVLLVLNASPYHINKQQERHAVVRDRIRETGLPVVYANLVGGQDELVFDGASFVMNDEGALVQQLPSFEEMLGMVSFSRGAPEPAEIHPVPELEDAVYKALSLGFRDYVLKNNFPGVLLGLSGGIDSALTLAIAVDALGADKVQAVMMPSEFTASISLEDARAMASALNVRYSEIAIGPVFESFCTALAPEFAGKPFDIAEENLQARVRGTLLMAISNKFGKMVVTTGNKSETAVGYSTLYGDMAGGFALLKDVSKTLVYQLAKYRNQISPVIPERIIVRAPSAELRHGQTDQESLPDYAVLDGIMEAYVEQDKSWEDILALGYREQDVLRVTRLIDRNEYKRRQAPVGVRVTQRGFGKDRRYPLTNRYVFNEIV</sequence>
<name>A0ABW8GNW9_9PROT</name>
<feature type="binding site" evidence="7">
    <location>
        <position position="365"/>
    </location>
    <ligand>
        <name>deamido-NAD(+)</name>
        <dbReference type="ChEBI" id="CHEBI:58437"/>
        <note>ligand shared between two neighboring subunits</note>
    </ligand>
</feature>
<dbReference type="Proteomes" id="UP001617669">
    <property type="component" value="Unassembled WGS sequence"/>
</dbReference>
<dbReference type="PIRSF" id="PIRSF006630">
    <property type="entry name" value="NADS_GAT"/>
    <property type="match status" value="1"/>
</dbReference>
<keyword evidence="12" id="KW-1185">Reference proteome</keyword>
<feature type="binding site" evidence="7">
    <location>
        <position position="177"/>
    </location>
    <ligand>
        <name>L-glutamine</name>
        <dbReference type="ChEBI" id="CHEBI:58359"/>
    </ligand>
</feature>
<keyword evidence="4 7" id="KW-0547">Nucleotide-binding</keyword>
<feature type="binding site" evidence="7">
    <location>
        <begin position="282"/>
        <end position="289"/>
    </location>
    <ligand>
        <name>ATP</name>
        <dbReference type="ChEBI" id="CHEBI:30616"/>
    </ligand>
</feature>
<dbReference type="Gene3D" id="3.40.50.620">
    <property type="entry name" value="HUPs"/>
    <property type="match status" value="1"/>
</dbReference>
<feature type="active site" description="Proton acceptor; for glutaminase activity" evidence="7">
    <location>
        <position position="41"/>
    </location>
</feature>
<organism evidence="11 12">
    <name type="scientific">Methylobacillus methanolivorans</name>
    <dbReference type="NCBI Taxonomy" id="1848927"/>
    <lineage>
        <taxon>Bacteria</taxon>
        <taxon>Pseudomonadati</taxon>
        <taxon>Pseudomonadota</taxon>
        <taxon>Betaproteobacteria</taxon>
        <taxon>Nitrosomonadales</taxon>
        <taxon>Methylophilaceae</taxon>
        <taxon>Methylobacillus</taxon>
    </lineage>
</organism>
<keyword evidence="5 7" id="KW-0067">ATP-binding</keyword>
<comment type="similarity">
    <text evidence="2 7 8">In the C-terminal section; belongs to the NAD synthetase family.</text>
</comment>
<comment type="function">
    <text evidence="7">Catalyzes the ATP-dependent amidation of deamido-NAD to form NAD. Uses L-glutamine as a nitrogen source.</text>
</comment>
<evidence type="ECO:0000256" key="7">
    <source>
        <dbReference type="HAMAP-Rule" id="MF_02090"/>
    </source>
</evidence>
<evidence type="ECO:0000256" key="3">
    <source>
        <dbReference type="ARBA" id="ARBA00022598"/>
    </source>
</evidence>
<comment type="catalytic activity">
    <reaction evidence="7 8">
        <text>deamido-NAD(+) + L-glutamine + ATP + H2O = L-glutamate + AMP + diphosphate + NAD(+) + H(+)</text>
        <dbReference type="Rhea" id="RHEA:24384"/>
        <dbReference type="ChEBI" id="CHEBI:15377"/>
        <dbReference type="ChEBI" id="CHEBI:15378"/>
        <dbReference type="ChEBI" id="CHEBI:29985"/>
        <dbReference type="ChEBI" id="CHEBI:30616"/>
        <dbReference type="ChEBI" id="CHEBI:33019"/>
        <dbReference type="ChEBI" id="CHEBI:57540"/>
        <dbReference type="ChEBI" id="CHEBI:58359"/>
        <dbReference type="ChEBI" id="CHEBI:58437"/>
        <dbReference type="ChEBI" id="CHEBI:456215"/>
        <dbReference type="EC" id="6.3.5.1"/>
    </reaction>
</comment>
<reference evidence="11 12" key="1">
    <citation type="submission" date="2024-11" db="EMBL/GenBank/DDBJ databases">
        <authorList>
            <person name="Kaparullina E.N."/>
            <person name="Delegan Y.A."/>
            <person name="Doronina N.V."/>
        </authorList>
    </citation>
    <scope>NUCLEOTIDE SEQUENCE [LARGE SCALE GENOMIC DNA]</scope>
    <source>
        <strain evidence="11 12">7sh_L</strain>
    </source>
</reference>
<feature type="binding site" evidence="7">
    <location>
        <position position="171"/>
    </location>
    <ligand>
        <name>L-glutamine</name>
        <dbReference type="ChEBI" id="CHEBI:58359"/>
    </ligand>
</feature>
<dbReference type="PROSITE" id="PS50263">
    <property type="entry name" value="CN_HYDROLASE"/>
    <property type="match status" value="1"/>
</dbReference>
<evidence type="ECO:0000256" key="5">
    <source>
        <dbReference type="ARBA" id="ARBA00022840"/>
    </source>
</evidence>
<dbReference type="InterPro" id="IPR003010">
    <property type="entry name" value="C-N_Hydrolase"/>
</dbReference>
<keyword evidence="6 7" id="KW-0520">NAD</keyword>
<dbReference type="InterPro" id="IPR014445">
    <property type="entry name" value="Gln-dep_NAD_synthase"/>
</dbReference>
<dbReference type="RefSeq" id="WP_400880204.1">
    <property type="nucleotide sequence ID" value="NZ_JBIWXY010000001.1"/>
</dbReference>
<dbReference type="NCBIfam" id="NF010588">
    <property type="entry name" value="PRK13981.1"/>
    <property type="match status" value="1"/>
</dbReference>
<dbReference type="InterPro" id="IPR036526">
    <property type="entry name" value="C-N_Hydrolase_sf"/>
</dbReference>
<evidence type="ECO:0000256" key="1">
    <source>
        <dbReference type="ARBA" id="ARBA00005188"/>
    </source>
</evidence>
<gene>
    <name evidence="7" type="primary">nadE</name>
    <name evidence="11" type="ORF">ACIKP9_05235</name>
</gene>
<comment type="similarity">
    <text evidence="9">Belongs to the NAD synthetase family.</text>
</comment>
<keyword evidence="3 7" id="KW-0436">Ligase</keyword>
<comment type="caution">
    <text evidence="7">Lacks conserved residue(s) required for the propagation of feature annotation.</text>
</comment>
<dbReference type="Gene3D" id="3.60.110.10">
    <property type="entry name" value="Carbon-nitrogen hydrolase"/>
    <property type="match status" value="1"/>
</dbReference>
<dbReference type="EC" id="6.3.5.1" evidence="7 8"/>